<dbReference type="InterPro" id="IPR051781">
    <property type="entry name" value="Metallo-dep_Hydrolase"/>
</dbReference>
<dbReference type="NCBIfam" id="NF011990">
    <property type="entry name" value="PRK15446.2-6"/>
    <property type="match status" value="1"/>
</dbReference>
<protein>
    <submittedName>
        <fullName evidence="1">Alpha-D-ribose 1-methylphosphonate 5-triphosphate diphosphatase</fullName>
    </submittedName>
</protein>
<dbReference type="SUPFAM" id="SSF51338">
    <property type="entry name" value="Composite domain of metallo-dependent hydrolases"/>
    <property type="match status" value="1"/>
</dbReference>
<keyword evidence="2" id="KW-1185">Reference proteome</keyword>
<dbReference type="PANTHER" id="PTHR43135">
    <property type="entry name" value="ALPHA-D-RIBOSE 1-METHYLPHOSPHONATE 5-TRIPHOSPHATE DIPHOSPHATASE"/>
    <property type="match status" value="1"/>
</dbReference>
<comment type="caution">
    <text evidence="1">The sequence shown here is derived from an EMBL/GenBank/DDBJ whole genome shotgun (WGS) entry which is preliminary data.</text>
</comment>
<dbReference type="PANTHER" id="PTHR43135:SF3">
    <property type="entry name" value="ALPHA-D-RIBOSE 1-METHYLPHOSPHONATE 5-TRIPHOSPHATE DIPHOSPHATASE"/>
    <property type="match status" value="1"/>
</dbReference>
<proteinExistence type="predicted"/>
<organism evidence="1 2">
    <name type="scientific">Roseicyclus mahoneyensis</name>
    <dbReference type="NCBI Taxonomy" id="164332"/>
    <lineage>
        <taxon>Bacteria</taxon>
        <taxon>Pseudomonadati</taxon>
        <taxon>Pseudomonadota</taxon>
        <taxon>Alphaproteobacteria</taxon>
        <taxon>Rhodobacterales</taxon>
        <taxon>Roseobacteraceae</taxon>
        <taxon>Roseicyclus</taxon>
    </lineage>
</organism>
<sequence length="388" mass="40939">MPKDHPLMSETLTLANARLILPKGEMTGRVTLQGGEIVELAAGHAVPAGAIDCGGDIVAPGLVELHTDNLERHIRPRPSAHWPHKPAIVAHDAELAACGITTVYDAIRVGSIEGKGGVGWSRYARDLADELLAMRAAGALKISHHIHLRAEICSHTLLEELESFGPEDRVGIMSLMDHTPGQRQFADLGQYATYMKGKHGLSEEVFQEHVRTRQALGQAVRDAHEAAAVAAAQRLGAVLASHDDTLVEHVVRSAGHGIALAEFPTTEAAARACRSHGIAVMMGAPNLVRGGSHSGNVSAEALARAGLLDIVSSDYVPAALLYAAVLLGGIWGDLSRGMATVSRAPAHAAGLMDRGMLAEGMRADVIRFRLIDGVPVMRGVWSAGARVA</sequence>
<dbReference type="Gene3D" id="3.20.20.140">
    <property type="entry name" value="Metal-dependent hydrolases"/>
    <property type="match status" value="1"/>
</dbReference>
<evidence type="ECO:0000313" key="2">
    <source>
        <dbReference type="Proteomes" id="UP000245708"/>
    </source>
</evidence>
<dbReference type="InterPro" id="IPR011059">
    <property type="entry name" value="Metal-dep_hydrolase_composite"/>
</dbReference>
<dbReference type="GO" id="GO:0016810">
    <property type="term" value="F:hydrolase activity, acting on carbon-nitrogen (but not peptide) bonds"/>
    <property type="evidence" value="ECO:0007669"/>
    <property type="project" value="InterPro"/>
</dbReference>
<dbReference type="PIRSF" id="PIRSF038971">
    <property type="entry name" value="PhnM"/>
    <property type="match status" value="1"/>
</dbReference>
<evidence type="ECO:0000313" key="1">
    <source>
        <dbReference type="EMBL" id="PWK58101.1"/>
    </source>
</evidence>
<name>A0A316GB08_9RHOB</name>
<dbReference type="SUPFAM" id="SSF51556">
    <property type="entry name" value="Metallo-dependent hydrolases"/>
    <property type="match status" value="1"/>
</dbReference>
<accession>A0A316GB08</accession>
<reference evidence="1 2" key="1">
    <citation type="submission" date="2018-05" db="EMBL/GenBank/DDBJ databases">
        <title>Genomic Encyclopedia of Type Strains, Phase IV (KMG-IV): sequencing the most valuable type-strain genomes for metagenomic binning, comparative biology and taxonomic classification.</title>
        <authorList>
            <person name="Goeker M."/>
        </authorList>
    </citation>
    <scope>NUCLEOTIDE SEQUENCE [LARGE SCALE GENOMIC DNA]</scope>
    <source>
        <strain evidence="1 2">DSM 16097</strain>
    </source>
</reference>
<dbReference type="Proteomes" id="UP000245708">
    <property type="component" value="Unassembled WGS sequence"/>
</dbReference>
<dbReference type="InterPro" id="IPR032466">
    <property type="entry name" value="Metal_Hydrolase"/>
</dbReference>
<dbReference type="NCBIfam" id="TIGR02318">
    <property type="entry name" value="phosphono_phnM"/>
    <property type="match status" value="1"/>
</dbReference>
<dbReference type="InterPro" id="IPR012696">
    <property type="entry name" value="PhnM"/>
</dbReference>
<dbReference type="EMBL" id="QGGW01000010">
    <property type="protein sequence ID" value="PWK58101.1"/>
    <property type="molecule type" value="Genomic_DNA"/>
</dbReference>
<dbReference type="GO" id="GO:0019700">
    <property type="term" value="P:organic phosphonate catabolic process"/>
    <property type="evidence" value="ECO:0007669"/>
    <property type="project" value="InterPro"/>
</dbReference>
<gene>
    <name evidence="1" type="ORF">C7455_11042</name>
</gene>
<dbReference type="AlphaFoldDB" id="A0A316GB08"/>
<dbReference type="NCBIfam" id="NF011987">
    <property type="entry name" value="PRK15446.2-3"/>
    <property type="match status" value="1"/>
</dbReference>
<dbReference type="NCBIfam" id="NF011984">
    <property type="entry name" value="PRK15446.1-5"/>
    <property type="match status" value="1"/>
</dbReference>